<gene>
    <name evidence="3" type="ORF">DSM5745_05088</name>
</gene>
<feature type="signal peptide" evidence="1">
    <location>
        <begin position="1"/>
        <end position="21"/>
    </location>
</feature>
<keyword evidence="4" id="KW-1185">Reference proteome</keyword>
<dbReference type="GeneID" id="38115458"/>
<protein>
    <recommendedName>
        <fullName evidence="2">Amine oxidase domain-containing protein</fullName>
    </recommendedName>
</protein>
<evidence type="ECO:0000313" key="3">
    <source>
        <dbReference type="EMBL" id="RDW81531.1"/>
    </source>
</evidence>
<accession>A0A3D8S640</accession>
<dbReference type="RefSeq" id="XP_026604584.1">
    <property type="nucleotide sequence ID" value="XM_026747104.1"/>
</dbReference>
<dbReference type="SUPFAM" id="SSF51905">
    <property type="entry name" value="FAD/NAD(P)-binding domain"/>
    <property type="match status" value="1"/>
</dbReference>
<evidence type="ECO:0000259" key="2">
    <source>
        <dbReference type="Pfam" id="PF01593"/>
    </source>
</evidence>
<dbReference type="InterPro" id="IPR002937">
    <property type="entry name" value="Amino_oxidase"/>
</dbReference>
<dbReference type="GO" id="GO:0016491">
    <property type="term" value="F:oxidoreductase activity"/>
    <property type="evidence" value="ECO:0007669"/>
    <property type="project" value="InterPro"/>
</dbReference>
<evidence type="ECO:0000256" key="1">
    <source>
        <dbReference type="SAM" id="SignalP"/>
    </source>
</evidence>
<dbReference type="InterPro" id="IPR036188">
    <property type="entry name" value="FAD/NAD-bd_sf"/>
</dbReference>
<dbReference type="AlphaFoldDB" id="A0A3D8S640"/>
<organism evidence="3 4">
    <name type="scientific">Aspergillus mulundensis</name>
    <dbReference type="NCBI Taxonomy" id="1810919"/>
    <lineage>
        <taxon>Eukaryota</taxon>
        <taxon>Fungi</taxon>
        <taxon>Dikarya</taxon>
        <taxon>Ascomycota</taxon>
        <taxon>Pezizomycotina</taxon>
        <taxon>Eurotiomycetes</taxon>
        <taxon>Eurotiomycetidae</taxon>
        <taxon>Eurotiales</taxon>
        <taxon>Aspergillaceae</taxon>
        <taxon>Aspergillus</taxon>
        <taxon>Aspergillus subgen. Nidulantes</taxon>
    </lineage>
</organism>
<dbReference type="Gene3D" id="3.90.660.10">
    <property type="match status" value="1"/>
</dbReference>
<sequence>MGLRVIATAALLLGQPNSVFSRPRDQSIVRVTISEHVHSGGLANIHLGWLGFSPSLIEAIYASCVNPNSSSSPYTIGRLNTDNCVYLYGAEPQNTPQFLGKSDAVRLTHQTRKRSVSDTDNPLLKGFDALRAWYNGVASIKRKSKADRGVASGHSLKHSKGAIVGTRISGPATALMLDSVGVHNCEIMEAGNQVGGRFRTRHVAGTVEWAEMGPMRLPYSAMCRKDNAVFELPSREKTSRLVVLCSREAIFQFSLSLGTSDRSAIMIATTHIRRLPGV</sequence>
<comment type="caution">
    <text evidence="3">The sequence shown here is derived from an EMBL/GenBank/DDBJ whole genome shotgun (WGS) entry which is preliminary data.</text>
</comment>
<dbReference type="EMBL" id="PVWQ01000005">
    <property type="protein sequence ID" value="RDW81531.1"/>
    <property type="molecule type" value="Genomic_DNA"/>
</dbReference>
<evidence type="ECO:0000313" key="4">
    <source>
        <dbReference type="Proteomes" id="UP000256690"/>
    </source>
</evidence>
<feature type="chain" id="PRO_5017666707" description="Amine oxidase domain-containing protein" evidence="1">
    <location>
        <begin position="22"/>
        <end position="278"/>
    </location>
</feature>
<dbReference type="Pfam" id="PF01593">
    <property type="entry name" value="Amino_oxidase"/>
    <property type="match status" value="1"/>
</dbReference>
<keyword evidence="1" id="KW-0732">Signal</keyword>
<proteinExistence type="predicted"/>
<feature type="domain" description="Amine oxidase" evidence="2">
    <location>
        <begin position="168"/>
        <end position="243"/>
    </location>
</feature>
<dbReference type="Proteomes" id="UP000256690">
    <property type="component" value="Unassembled WGS sequence"/>
</dbReference>
<dbReference type="OrthoDB" id="7777654at2759"/>
<reference evidence="3 4" key="1">
    <citation type="journal article" date="2018" name="IMA Fungus">
        <title>IMA Genome-F 9: Draft genome sequence of Annulohypoxylon stygium, Aspergillus mulundensis, Berkeleyomyces basicola (syn. Thielaviopsis basicola), Ceratocystis smalleyi, two Cercospora beticola strains, Coleophoma cylindrospora, Fusarium fracticaudum, Phialophora cf. hyalina, and Morchella septimelata.</title>
        <authorList>
            <person name="Wingfield B.D."/>
            <person name="Bills G.F."/>
            <person name="Dong Y."/>
            <person name="Huang W."/>
            <person name="Nel W.J."/>
            <person name="Swalarsk-Parry B.S."/>
            <person name="Vaghefi N."/>
            <person name="Wilken P.M."/>
            <person name="An Z."/>
            <person name="de Beer Z.W."/>
            <person name="De Vos L."/>
            <person name="Chen L."/>
            <person name="Duong T.A."/>
            <person name="Gao Y."/>
            <person name="Hammerbacher A."/>
            <person name="Kikkert J.R."/>
            <person name="Li Y."/>
            <person name="Li H."/>
            <person name="Li K."/>
            <person name="Li Q."/>
            <person name="Liu X."/>
            <person name="Ma X."/>
            <person name="Naidoo K."/>
            <person name="Pethybridge S.J."/>
            <person name="Sun J."/>
            <person name="Steenkamp E.T."/>
            <person name="van der Nest M.A."/>
            <person name="van Wyk S."/>
            <person name="Wingfield M.J."/>
            <person name="Xiong C."/>
            <person name="Yue Q."/>
            <person name="Zhang X."/>
        </authorList>
    </citation>
    <scope>NUCLEOTIDE SEQUENCE [LARGE SCALE GENOMIC DNA]</scope>
    <source>
        <strain evidence="3 4">DSM 5745</strain>
    </source>
</reference>
<name>A0A3D8S640_9EURO</name>
<dbReference type="STRING" id="1810919.A0A3D8S640"/>
<dbReference type="Gene3D" id="3.50.50.60">
    <property type="entry name" value="FAD/NAD(P)-binding domain"/>
    <property type="match status" value="1"/>
</dbReference>